<evidence type="ECO:0000256" key="1">
    <source>
        <dbReference type="SAM" id="MobiDB-lite"/>
    </source>
</evidence>
<dbReference type="EMBL" id="LSRL02000007">
    <property type="protein sequence ID" value="TDG51747.1"/>
    <property type="molecule type" value="Genomic_DNA"/>
</dbReference>
<accession>A0A484BSJ3</accession>
<name>A0A484BSJ3_DRONA</name>
<dbReference type="AlphaFoldDB" id="A0A484BSJ3"/>
<comment type="caution">
    <text evidence="2">The sequence shown here is derived from an EMBL/GenBank/DDBJ whole genome shotgun (WGS) entry which is preliminary data.</text>
</comment>
<feature type="compositionally biased region" description="Basic and acidic residues" evidence="1">
    <location>
        <begin position="7"/>
        <end position="30"/>
    </location>
</feature>
<organism evidence="2 3">
    <name type="scientific">Drosophila navojoa</name>
    <name type="common">Fruit fly</name>
    <dbReference type="NCBI Taxonomy" id="7232"/>
    <lineage>
        <taxon>Eukaryota</taxon>
        <taxon>Metazoa</taxon>
        <taxon>Ecdysozoa</taxon>
        <taxon>Arthropoda</taxon>
        <taxon>Hexapoda</taxon>
        <taxon>Insecta</taxon>
        <taxon>Pterygota</taxon>
        <taxon>Neoptera</taxon>
        <taxon>Endopterygota</taxon>
        <taxon>Diptera</taxon>
        <taxon>Brachycera</taxon>
        <taxon>Muscomorpha</taxon>
        <taxon>Ephydroidea</taxon>
        <taxon>Drosophilidae</taxon>
        <taxon>Drosophila</taxon>
    </lineage>
</organism>
<sequence length="132" mass="14761">MRSKQLRSIEHKTSTANRTRDEDNIGRRQDNDDDNDGGGNDDDDDEDANVILVESFAIYLYCSSLNESVEATNSQPNRKPARNVTEKQLVFSLNEFSSSIFIWSLSAVKGREAATAEARPNTTHLNPKLNLS</sequence>
<keyword evidence="3" id="KW-1185">Reference proteome</keyword>
<feature type="compositionally biased region" description="Acidic residues" evidence="1">
    <location>
        <begin position="31"/>
        <end position="47"/>
    </location>
</feature>
<reference evidence="2 3" key="1">
    <citation type="journal article" date="2019" name="J. Hered.">
        <title>An Improved Genome Assembly for Drosophila navojoa, the Basal Species in the mojavensis Cluster.</title>
        <authorList>
            <person name="Vanderlinde T."/>
            <person name="Dupim E.G."/>
            <person name="Nazario-Yepiz N.O."/>
            <person name="Carvalho A.B."/>
        </authorList>
    </citation>
    <scope>NUCLEOTIDE SEQUENCE [LARGE SCALE GENOMIC DNA]</scope>
    <source>
        <strain evidence="2">Navoj_Jal97</strain>
        <tissue evidence="2">Whole organism</tissue>
    </source>
</reference>
<feature type="region of interest" description="Disordered" evidence="1">
    <location>
        <begin position="1"/>
        <end position="47"/>
    </location>
</feature>
<evidence type="ECO:0000313" key="3">
    <source>
        <dbReference type="Proteomes" id="UP000295192"/>
    </source>
</evidence>
<proteinExistence type="predicted"/>
<protein>
    <submittedName>
        <fullName evidence="2">Uncharacterized protein</fullName>
    </submittedName>
</protein>
<evidence type="ECO:0000313" key="2">
    <source>
        <dbReference type="EMBL" id="TDG51747.1"/>
    </source>
</evidence>
<gene>
    <name evidence="2" type="ORF">AWZ03_001807</name>
</gene>
<dbReference type="Proteomes" id="UP000295192">
    <property type="component" value="Unassembled WGS sequence"/>
</dbReference>